<evidence type="ECO:0000313" key="2">
    <source>
        <dbReference type="Proteomes" id="UP001208570"/>
    </source>
</evidence>
<organism evidence="1 2">
    <name type="scientific">Paralvinella palmiformis</name>
    <dbReference type="NCBI Taxonomy" id="53620"/>
    <lineage>
        <taxon>Eukaryota</taxon>
        <taxon>Metazoa</taxon>
        <taxon>Spiralia</taxon>
        <taxon>Lophotrochozoa</taxon>
        <taxon>Annelida</taxon>
        <taxon>Polychaeta</taxon>
        <taxon>Sedentaria</taxon>
        <taxon>Canalipalpata</taxon>
        <taxon>Terebellida</taxon>
        <taxon>Terebelliformia</taxon>
        <taxon>Alvinellidae</taxon>
        <taxon>Paralvinella</taxon>
    </lineage>
</organism>
<protein>
    <submittedName>
        <fullName evidence="1">Uncharacterized protein</fullName>
    </submittedName>
</protein>
<accession>A0AAD9MQJ8</accession>
<keyword evidence="2" id="KW-1185">Reference proteome</keyword>
<dbReference type="GO" id="GO:0005829">
    <property type="term" value="C:cytosol"/>
    <property type="evidence" value="ECO:0007669"/>
    <property type="project" value="TreeGrafter"/>
</dbReference>
<dbReference type="GO" id="GO:0016020">
    <property type="term" value="C:membrane"/>
    <property type="evidence" value="ECO:0007669"/>
    <property type="project" value="TreeGrafter"/>
</dbReference>
<dbReference type="Pfam" id="PF15882">
    <property type="entry name" value="DUF4735"/>
    <property type="match status" value="1"/>
</dbReference>
<dbReference type="InterPro" id="IPR031751">
    <property type="entry name" value="DUF4735"/>
</dbReference>
<dbReference type="PANTHER" id="PTHR33539:SF1">
    <property type="entry name" value="UPF0764 PROTEIN C16ORF89"/>
    <property type="match status" value="1"/>
</dbReference>
<name>A0AAD9MQJ8_9ANNE</name>
<comment type="caution">
    <text evidence="1">The sequence shown here is derived from an EMBL/GenBank/DDBJ whole genome shotgun (WGS) entry which is preliminary data.</text>
</comment>
<reference evidence="1" key="1">
    <citation type="journal article" date="2023" name="Mol. Biol. Evol.">
        <title>Third-Generation Sequencing Reveals the Adaptive Role of the Epigenome in Three Deep-Sea Polychaetes.</title>
        <authorList>
            <person name="Perez M."/>
            <person name="Aroh O."/>
            <person name="Sun Y."/>
            <person name="Lan Y."/>
            <person name="Juniper S.K."/>
            <person name="Young C.R."/>
            <person name="Angers B."/>
            <person name="Qian P.Y."/>
        </authorList>
    </citation>
    <scope>NUCLEOTIDE SEQUENCE</scope>
    <source>
        <strain evidence="1">P08H-3</strain>
    </source>
</reference>
<dbReference type="EMBL" id="JAODUP010000977">
    <property type="protein sequence ID" value="KAK2142282.1"/>
    <property type="molecule type" value="Genomic_DNA"/>
</dbReference>
<dbReference type="Proteomes" id="UP001208570">
    <property type="component" value="Unassembled WGS sequence"/>
</dbReference>
<dbReference type="AlphaFoldDB" id="A0AAD9MQJ8"/>
<dbReference type="PANTHER" id="PTHR33539">
    <property type="entry name" value="UPF0764 PROTEIN C16ORF89"/>
    <property type="match status" value="1"/>
</dbReference>
<sequence length="303" mass="34990">MRSSPRLNKTLTYSSSTPFSLLTGQLKVLLTHLKKPGSHQLPDSILSAITDNKQLAGIISNKSIPSIEHGQMDYYNRIGFIIQSGFWEQDYPTRDLDMQHVQRPTIIGEAMHEWDSDHCLKELRTDMKSTDYKCSVSGDCWKLMTSPGYRYYSLSHEIFYLLIGESTGCFRDMKDTIEQLSSRFCASMLVETRTIAADGYPKNKQDLFMEDAALCGIYGFKEFFNYDWLTKILSWQRTSRGCWGISLEEAKKARKASRRIKREERMLSDGCECHRTAVALGALTQYVRYTIEHMESIRGYDYF</sequence>
<evidence type="ECO:0000313" key="1">
    <source>
        <dbReference type="EMBL" id="KAK2142282.1"/>
    </source>
</evidence>
<proteinExistence type="predicted"/>
<gene>
    <name evidence="1" type="ORF">LSH36_977g01037</name>
</gene>